<evidence type="ECO:0000313" key="7">
    <source>
        <dbReference type="EMBL" id="UGS34433.1"/>
    </source>
</evidence>
<dbReference type="Pfam" id="PF02653">
    <property type="entry name" value="BPD_transp_2"/>
    <property type="match status" value="2"/>
</dbReference>
<evidence type="ECO:0000256" key="1">
    <source>
        <dbReference type="ARBA" id="ARBA00004651"/>
    </source>
</evidence>
<comment type="subcellular location">
    <subcellularLocation>
        <location evidence="1">Cell membrane</location>
        <topology evidence="1">Multi-pass membrane protein</topology>
    </subcellularLocation>
</comment>
<feature type="transmembrane region" description="Helical" evidence="6">
    <location>
        <begin position="34"/>
        <end position="53"/>
    </location>
</feature>
<evidence type="ECO:0008006" key="9">
    <source>
        <dbReference type="Google" id="ProtNLM"/>
    </source>
</evidence>
<evidence type="ECO:0000313" key="8">
    <source>
        <dbReference type="Proteomes" id="UP001162834"/>
    </source>
</evidence>
<reference evidence="7" key="1">
    <citation type="journal article" date="2022" name="Int. J. Syst. Evol. Microbiol.">
        <title>Pseudomonas aegrilactucae sp. nov. and Pseudomonas morbosilactucae sp. nov., pathogens causing bacterial rot of lettuce in Japan.</title>
        <authorList>
            <person name="Sawada H."/>
            <person name="Fujikawa T."/>
            <person name="Satou M."/>
        </authorList>
    </citation>
    <scope>NUCLEOTIDE SEQUENCE</scope>
    <source>
        <strain evidence="7">0166_1</strain>
    </source>
</reference>
<feature type="transmembrane region" description="Helical" evidence="6">
    <location>
        <begin position="145"/>
        <end position="162"/>
    </location>
</feature>
<evidence type="ECO:0000256" key="3">
    <source>
        <dbReference type="ARBA" id="ARBA00022692"/>
    </source>
</evidence>
<dbReference type="CDD" id="cd06581">
    <property type="entry name" value="TM_PBP1_LivM_like"/>
    <property type="match status" value="1"/>
</dbReference>
<dbReference type="Proteomes" id="UP001162834">
    <property type="component" value="Chromosome"/>
</dbReference>
<feature type="transmembrane region" description="Helical" evidence="6">
    <location>
        <begin position="347"/>
        <end position="368"/>
    </location>
</feature>
<dbReference type="CDD" id="cd06582">
    <property type="entry name" value="TM_PBP1_LivH_like"/>
    <property type="match status" value="1"/>
</dbReference>
<accession>A0A9E6XUP0</accession>
<keyword evidence="8" id="KW-1185">Reference proteome</keyword>
<feature type="transmembrane region" description="Helical" evidence="6">
    <location>
        <begin position="317"/>
        <end position="335"/>
    </location>
</feature>
<feature type="transmembrane region" description="Helical" evidence="6">
    <location>
        <begin position="479"/>
        <end position="498"/>
    </location>
</feature>
<dbReference type="GO" id="GO:0005886">
    <property type="term" value="C:plasma membrane"/>
    <property type="evidence" value="ECO:0007669"/>
    <property type="project" value="UniProtKB-SubCell"/>
</dbReference>
<evidence type="ECO:0000256" key="2">
    <source>
        <dbReference type="ARBA" id="ARBA00022475"/>
    </source>
</evidence>
<dbReference type="PANTHER" id="PTHR30482">
    <property type="entry name" value="HIGH-AFFINITY BRANCHED-CHAIN AMINO ACID TRANSPORT SYSTEM PERMEASE"/>
    <property type="match status" value="1"/>
</dbReference>
<dbReference type="InterPro" id="IPR001851">
    <property type="entry name" value="ABC_transp_permease"/>
</dbReference>
<feature type="transmembrane region" description="Helical" evidence="6">
    <location>
        <begin position="233"/>
        <end position="260"/>
    </location>
</feature>
<evidence type="ECO:0000256" key="4">
    <source>
        <dbReference type="ARBA" id="ARBA00022989"/>
    </source>
</evidence>
<feature type="transmembrane region" description="Helical" evidence="6">
    <location>
        <begin position="600"/>
        <end position="621"/>
    </location>
</feature>
<feature type="transmembrane region" description="Helical" evidence="6">
    <location>
        <begin position="280"/>
        <end position="297"/>
    </location>
</feature>
<feature type="transmembrane region" description="Helical" evidence="6">
    <location>
        <begin position="193"/>
        <end position="213"/>
    </location>
</feature>
<dbReference type="AlphaFoldDB" id="A0A9E6XUP0"/>
<protein>
    <recommendedName>
        <fullName evidence="9">Branched-chain amino acid ABC transporter permease</fullName>
    </recommendedName>
</protein>
<proteinExistence type="predicted"/>
<dbReference type="InterPro" id="IPR043428">
    <property type="entry name" value="LivM-like"/>
</dbReference>
<feature type="transmembrane region" description="Helical" evidence="6">
    <location>
        <begin position="388"/>
        <end position="412"/>
    </location>
</feature>
<feature type="transmembrane region" description="Helical" evidence="6">
    <location>
        <begin position="99"/>
        <end position="118"/>
    </location>
</feature>
<feature type="transmembrane region" description="Helical" evidence="6">
    <location>
        <begin position="6"/>
        <end position="27"/>
    </location>
</feature>
<dbReference type="EMBL" id="CP087164">
    <property type="protein sequence ID" value="UGS34433.1"/>
    <property type="molecule type" value="Genomic_DNA"/>
</dbReference>
<keyword evidence="4 6" id="KW-1133">Transmembrane helix</keyword>
<feature type="transmembrane region" description="Helical" evidence="6">
    <location>
        <begin position="560"/>
        <end position="588"/>
    </location>
</feature>
<evidence type="ECO:0000256" key="6">
    <source>
        <dbReference type="SAM" id="Phobius"/>
    </source>
</evidence>
<name>A0A9E6XUP0_9ACTN</name>
<keyword evidence="2" id="KW-1003">Cell membrane</keyword>
<feature type="transmembrane region" description="Helical" evidence="6">
    <location>
        <begin position="529"/>
        <end position="548"/>
    </location>
</feature>
<keyword evidence="3 6" id="KW-0812">Transmembrane</keyword>
<feature type="transmembrane region" description="Helical" evidence="6">
    <location>
        <begin position="419"/>
        <end position="439"/>
    </location>
</feature>
<evidence type="ECO:0000256" key="5">
    <source>
        <dbReference type="ARBA" id="ARBA00023136"/>
    </source>
</evidence>
<sequence>MQQLLLFVLLGLGSGALIAGIALAVVLTYRGSGIINLATGSIAMLSGYCYWALKTGAVGSGMSTTPALVLTFVYTLLIGAAMELIAFRPLRNASPLAKLVSSLGVLLIAQASMLLAFGTTQKPQPPILPSGVVTVFGTTVPVDRFILAGIVVAVTILLAAVYRWSRFGLATRAASENEVFALLAGLSANRLSMVNTLLASVVAGSIGVLAASITQLDSISLPLQVVPALAAALLARLTSFAIAAAAGFGIGIINSLLDYFSNQSWYPTDNGVPLPGVKELIAFLIIITAMFLRGASLPGRGELIEQRLPFVPRPERLAAPAVTASIVCAAAFVVLPFDFRQALINTLIGIVMALSLVVITGFVGQISVVQLSLAGVSGFTVSHLAVDAGIGFPLAPLAGAGLAVLLGVLTAVSALRVRGVALAVVTLGAAVAIVNFGFINSTWGGGDTGSPVPEPHLFGLDLGPRSAFHGLDGGLPSPVFGWVVLAVTVALCLFVASLRRGDFGQRMLAVRSNERAASAAAVDVRTVKLVAFSISAGIAGIAGALYAYNFGSVSAERFGALTALALIAFAYAGGITLVSGAVFAGLISTEAIVPHAMDKWLGINGNWFLLFGGVILIFTLIQHPEGVAGAFYKWLHRRRRPTRADAPGRVRPEAQVER</sequence>
<dbReference type="RefSeq" id="WP_259314107.1">
    <property type="nucleotide sequence ID" value="NZ_CP087164.1"/>
</dbReference>
<dbReference type="PANTHER" id="PTHR30482:SF20">
    <property type="entry name" value="HIGH-AFFINITY BRANCHED-CHAIN AMINO ACID TRANSPORT SYSTEM PERMEASE PROTEIN LIVM"/>
    <property type="match status" value="1"/>
</dbReference>
<dbReference type="GO" id="GO:0015658">
    <property type="term" value="F:branched-chain amino acid transmembrane transporter activity"/>
    <property type="evidence" value="ECO:0007669"/>
    <property type="project" value="InterPro"/>
</dbReference>
<gene>
    <name evidence="7" type="ORF">DSM104329_00811</name>
</gene>
<dbReference type="KEGG" id="sbae:DSM104329_00811"/>
<feature type="transmembrane region" description="Helical" evidence="6">
    <location>
        <begin position="65"/>
        <end position="87"/>
    </location>
</feature>
<keyword evidence="5 6" id="KW-0472">Membrane</keyword>
<organism evidence="7 8">
    <name type="scientific">Capillimicrobium parvum</name>
    <dbReference type="NCBI Taxonomy" id="2884022"/>
    <lineage>
        <taxon>Bacteria</taxon>
        <taxon>Bacillati</taxon>
        <taxon>Actinomycetota</taxon>
        <taxon>Thermoleophilia</taxon>
        <taxon>Solirubrobacterales</taxon>
        <taxon>Capillimicrobiaceae</taxon>
        <taxon>Capillimicrobium</taxon>
    </lineage>
</organism>